<dbReference type="Proteomes" id="UP000254116">
    <property type="component" value="Unassembled WGS sequence"/>
</dbReference>
<evidence type="ECO:0000313" key="1">
    <source>
        <dbReference type="EMBL" id="SUL36697.1"/>
    </source>
</evidence>
<proteinExistence type="predicted"/>
<organism evidence="1 2">
    <name type="scientific">Staphylococcus aureus</name>
    <dbReference type="NCBI Taxonomy" id="1280"/>
    <lineage>
        <taxon>Bacteria</taxon>
        <taxon>Bacillati</taxon>
        <taxon>Bacillota</taxon>
        <taxon>Bacilli</taxon>
        <taxon>Bacillales</taxon>
        <taxon>Staphylococcaceae</taxon>
        <taxon>Staphylococcus</taxon>
    </lineage>
</organism>
<dbReference type="AlphaFoldDB" id="A0A380ELS0"/>
<protein>
    <submittedName>
        <fullName evidence="1">Extracellular glutamine-binding protein</fullName>
    </submittedName>
</protein>
<name>A0A380ELS0_STAAU</name>
<sequence length="36" mass="4282">MKFNEEEKDTVIAVPKDSPKLLSQINKRLRRLKIKD</sequence>
<dbReference type="EMBL" id="UHBY01000003">
    <property type="protein sequence ID" value="SUL36697.1"/>
    <property type="molecule type" value="Genomic_DNA"/>
</dbReference>
<accession>A0A380ELS0</accession>
<evidence type="ECO:0000313" key="2">
    <source>
        <dbReference type="Proteomes" id="UP000254116"/>
    </source>
</evidence>
<gene>
    <name evidence="1" type="ORF">NCTC10702_02915</name>
</gene>
<reference evidence="1 2" key="1">
    <citation type="submission" date="2018-06" db="EMBL/GenBank/DDBJ databases">
        <authorList>
            <consortium name="Pathogen Informatics"/>
            <person name="Doyle S."/>
        </authorList>
    </citation>
    <scope>NUCLEOTIDE SEQUENCE [LARGE SCALE GENOMIC DNA]</scope>
    <source>
        <strain evidence="1 2">NCTC10702</strain>
    </source>
</reference>